<proteinExistence type="predicted"/>
<reference evidence="1" key="1">
    <citation type="journal article" date="2020" name="Nature">
        <title>Giant virus diversity and host interactions through global metagenomics.</title>
        <authorList>
            <person name="Schulz F."/>
            <person name="Roux S."/>
            <person name="Paez-Espino D."/>
            <person name="Jungbluth S."/>
            <person name="Walsh D.A."/>
            <person name="Denef V.J."/>
            <person name="McMahon K.D."/>
            <person name="Konstantinidis K.T."/>
            <person name="Eloe-Fadrosh E.A."/>
            <person name="Kyrpides N.C."/>
            <person name="Woyke T."/>
        </authorList>
    </citation>
    <scope>NUCLEOTIDE SEQUENCE</scope>
    <source>
        <strain evidence="1">GVMAG-M-3300025890-48</strain>
    </source>
</reference>
<evidence type="ECO:0000313" key="1">
    <source>
        <dbReference type="EMBL" id="QHU02897.1"/>
    </source>
</evidence>
<dbReference type="EMBL" id="MN740367">
    <property type="protein sequence ID" value="QHU02897.1"/>
    <property type="molecule type" value="Genomic_DNA"/>
</dbReference>
<sequence length="162" mass="19424">MDIVYSKKRKSICFEDAVSALLCLGVTDLRLSVLLYSILKTDFQCRSVITNKWYYKCNKGKWHYDTENIKLRSAITEELCPRLVEEIHEYTQILNYIRKNTKDFDVVRKKMDKIAKMLIWLEEDKNKNKVIRASRDIFYKQMHPLFKKSRLNPIYCLTKNNN</sequence>
<name>A0A6C0JEI1_9ZZZZ</name>
<dbReference type="AlphaFoldDB" id="A0A6C0JEI1"/>
<organism evidence="1">
    <name type="scientific">viral metagenome</name>
    <dbReference type="NCBI Taxonomy" id="1070528"/>
    <lineage>
        <taxon>unclassified sequences</taxon>
        <taxon>metagenomes</taxon>
        <taxon>organismal metagenomes</taxon>
    </lineage>
</organism>
<accession>A0A6C0JEI1</accession>
<protein>
    <submittedName>
        <fullName evidence="1">Uncharacterized protein</fullName>
    </submittedName>
</protein>